<sequence length="213" mass="22477">MSRTPDEILAARLNALCPDGFAWAKDETSNVAGYLYPGAGLIADAEAMLEALKLEINPGTATLLLSDYERTLGPDPCGRDALAVTPALRQSLAHQRWVSVGDNSIPALTQLAASLGVEIEIEEPYPPVCGTAICGDAICGDENLLWDWVVHVKSGSANLEANAAICGVAVCGVSICGSVLTPAIADILQRLFCPLQREAPADTNLYIKDQELS</sequence>
<accession>A0A841QHG7</accession>
<dbReference type="RefSeq" id="WP_166114971.1">
    <property type="nucleotide sequence ID" value="NZ_BAABDB010000036.1"/>
</dbReference>
<dbReference type="AlphaFoldDB" id="A0A841QHG7"/>
<name>A0A841QHG7_9PROT</name>
<evidence type="ECO:0000313" key="2">
    <source>
        <dbReference type="Proteomes" id="UP000578000"/>
    </source>
</evidence>
<proteinExistence type="predicted"/>
<gene>
    <name evidence="1" type="ORF">HNR55_002068</name>
</gene>
<comment type="caution">
    <text evidence="1">The sequence shown here is derived from an EMBL/GenBank/DDBJ whole genome shotgun (WGS) entry which is preliminary data.</text>
</comment>
<reference evidence="1 2" key="1">
    <citation type="submission" date="2020-08" db="EMBL/GenBank/DDBJ databases">
        <title>Genomic Encyclopedia of Type Strains, Phase IV (KMG-IV): sequencing the most valuable type-strain genomes for metagenomic binning, comparative biology and taxonomic classification.</title>
        <authorList>
            <person name="Goeker M."/>
        </authorList>
    </citation>
    <scope>NUCLEOTIDE SEQUENCE [LARGE SCALE GENOMIC DNA]</scope>
    <source>
        <strain evidence="1 2">DSM 4491</strain>
    </source>
</reference>
<keyword evidence="2" id="KW-1185">Reference proteome</keyword>
<evidence type="ECO:0000313" key="1">
    <source>
        <dbReference type="EMBL" id="MBB6457472.1"/>
    </source>
</evidence>
<dbReference type="EMBL" id="JACHIE010000008">
    <property type="protein sequence ID" value="MBB6457472.1"/>
    <property type="molecule type" value="Genomic_DNA"/>
</dbReference>
<dbReference type="Proteomes" id="UP000578000">
    <property type="component" value="Unassembled WGS sequence"/>
</dbReference>
<protein>
    <submittedName>
        <fullName evidence="1">Uncharacterized protein YmfQ (DUF2313 family)</fullName>
    </submittedName>
</protein>
<dbReference type="InterPro" id="IPR018755">
    <property type="entry name" value="Phage_Mu_Gp48"/>
</dbReference>
<dbReference type="Pfam" id="PF10076">
    <property type="entry name" value="Phage_Mu_Gp48"/>
    <property type="match status" value="1"/>
</dbReference>
<organism evidence="1 2">
    <name type="scientific">Acetobacter lovaniensis</name>
    <dbReference type="NCBI Taxonomy" id="104100"/>
    <lineage>
        <taxon>Bacteria</taxon>
        <taxon>Pseudomonadati</taxon>
        <taxon>Pseudomonadota</taxon>
        <taxon>Alphaproteobacteria</taxon>
        <taxon>Acetobacterales</taxon>
        <taxon>Acetobacteraceae</taxon>
        <taxon>Acetobacter</taxon>
    </lineage>
</organism>